<dbReference type="PANTHER" id="PTHR45986:SF1">
    <property type="entry name" value="ZINC FINGER MATRIN-TYPE PROTEIN 2"/>
    <property type="match status" value="1"/>
</dbReference>
<dbReference type="STRING" id="931890.I6NE61"/>
<dbReference type="InterPro" id="IPR036236">
    <property type="entry name" value="Znf_C2H2_sf"/>
</dbReference>
<dbReference type="OMA" id="HKIHQIK"/>
<dbReference type="HOGENOM" id="CLU_067237_2_1_1"/>
<keyword evidence="4" id="KW-0539">Nucleus</keyword>
<gene>
    <name evidence="6" type="ordered locus">Ecym_5617</name>
</gene>
<dbReference type="Proteomes" id="UP000006790">
    <property type="component" value="Chromosome 5"/>
</dbReference>
<keyword evidence="7" id="KW-1185">Reference proteome</keyword>
<keyword evidence="2" id="KW-0863">Zinc-finger</keyword>
<dbReference type="FunCoup" id="I6NE61">
    <property type="interactions" value="381"/>
</dbReference>
<dbReference type="InterPro" id="IPR040107">
    <property type="entry name" value="Snu23"/>
</dbReference>
<dbReference type="InParanoid" id="I6NE61"/>
<proteinExistence type="predicted"/>
<dbReference type="PROSITE" id="PS00028">
    <property type="entry name" value="ZINC_FINGER_C2H2_1"/>
    <property type="match status" value="1"/>
</dbReference>
<dbReference type="GeneID" id="11470912"/>
<dbReference type="eggNOG" id="KOG4727">
    <property type="taxonomic scope" value="Eukaryota"/>
</dbReference>
<evidence type="ECO:0000313" key="7">
    <source>
        <dbReference type="Proteomes" id="UP000006790"/>
    </source>
</evidence>
<dbReference type="OrthoDB" id="30343at2759"/>
<evidence type="ECO:0000259" key="5">
    <source>
        <dbReference type="PROSITE" id="PS00028"/>
    </source>
</evidence>
<dbReference type="Gene3D" id="3.30.160.60">
    <property type="entry name" value="Classic Zinc Finger"/>
    <property type="match status" value="1"/>
</dbReference>
<reference evidence="6 7" key="1">
    <citation type="journal article" date="2011" name="G3 (Bethesda)">
        <title>Genome evolution in the Eremothecium clade of the Saccharomyces complex revealed by comparative genomics.</title>
        <authorList>
            <person name="Wendland J."/>
            <person name="Walther A."/>
        </authorList>
    </citation>
    <scope>NUCLEOTIDE SEQUENCE [LARGE SCALE GENOMIC DNA]</scope>
    <source>
        <strain evidence="7">CBS 270.75 / DBVPG 7215 / KCTC 17166 / NRRL Y-17582</strain>
    </source>
</reference>
<dbReference type="RefSeq" id="XP_003647170.1">
    <property type="nucleotide sequence ID" value="XM_003647122.1"/>
</dbReference>
<dbReference type="Pfam" id="PF12874">
    <property type="entry name" value="zf-met"/>
    <property type="match status" value="1"/>
</dbReference>
<dbReference type="GO" id="GO:0046540">
    <property type="term" value="C:U4/U6 x U5 tri-snRNP complex"/>
    <property type="evidence" value="ECO:0007669"/>
    <property type="project" value="EnsemblFungi"/>
</dbReference>
<dbReference type="AlphaFoldDB" id="I6NE61"/>
<name>I6NE61_ERECY</name>
<dbReference type="InterPro" id="IPR013087">
    <property type="entry name" value="Znf_C2H2_type"/>
</dbReference>
<dbReference type="KEGG" id="erc:Ecym_5617"/>
<keyword evidence="3" id="KW-0862">Zinc</keyword>
<dbReference type="PANTHER" id="PTHR45986">
    <property type="entry name" value="ZINC FINGER MATRIN-TYPE PROTEIN 2"/>
    <property type="match status" value="1"/>
</dbReference>
<evidence type="ECO:0000313" key="6">
    <source>
        <dbReference type="EMBL" id="AET40353.1"/>
    </source>
</evidence>
<evidence type="ECO:0000256" key="3">
    <source>
        <dbReference type="ARBA" id="ARBA00022833"/>
    </source>
</evidence>
<dbReference type="GO" id="GO:0000398">
    <property type="term" value="P:mRNA splicing, via spliceosome"/>
    <property type="evidence" value="ECO:0007669"/>
    <property type="project" value="EnsemblFungi"/>
</dbReference>
<accession>I6NE61</accession>
<evidence type="ECO:0000256" key="4">
    <source>
        <dbReference type="ARBA" id="ARBA00023242"/>
    </source>
</evidence>
<keyword evidence="1" id="KW-0479">Metal-binding</keyword>
<sequence>MSTYGRRTWDRDEYKQLAKERNVTSHLGELNSEQLQKLKLKYTDFHKLILDSIKDTKKRVITSGLTSYKKGKQFGFYCDLCDMTFKDTLQYIDHLSHKIHQIKFEQIFNEPLILDQRDNEQLPLDEFSREYKSFVTKFINENTSFKTANKKPRKRIKINEENTTANFNDGDGDGDGDDISNIMGFGSFGTTKKAA</sequence>
<protein>
    <recommendedName>
        <fullName evidence="5">C2H2-type domain-containing protein</fullName>
    </recommendedName>
</protein>
<dbReference type="SUPFAM" id="SSF57667">
    <property type="entry name" value="beta-beta-alpha zinc fingers"/>
    <property type="match status" value="1"/>
</dbReference>
<feature type="domain" description="C2H2-type" evidence="5">
    <location>
        <begin position="78"/>
        <end position="100"/>
    </location>
</feature>
<dbReference type="EMBL" id="CP002501">
    <property type="protein sequence ID" value="AET40353.1"/>
    <property type="molecule type" value="Genomic_DNA"/>
</dbReference>
<evidence type="ECO:0000256" key="1">
    <source>
        <dbReference type="ARBA" id="ARBA00022723"/>
    </source>
</evidence>
<evidence type="ECO:0000256" key="2">
    <source>
        <dbReference type="ARBA" id="ARBA00022771"/>
    </source>
</evidence>
<organism evidence="6 7">
    <name type="scientific">Eremothecium cymbalariae (strain CBS 270.75 / DBVPG 7215 / KCTC 17166 / NRRL Y-17582)</name>
    <name type="common">Yeast</name>
    <dbReference type="NCBI Taxonomy" id="931890"/>
    <lineage>
        <taxon>Eukaryota</taxon>
        <taxon>Fungi</taxon>
        <taxon>Dikarya</taxon>
        <taxon>Ascomycota</taxon>
        <taxon>Saccharomycotina</taxon>
        <taxon>Saccharomycetes</taxon>
        <taxon>Saccharomycetales</taxon>
        <taxon>Saccharomycetaceae</taxon>
        <taxon>Eremothecium</taxon>
    </lineage>
</organism>
<dbReference type="GO" id="GO:0008270">
    <property type="term" value="F:zinc ion binding"/>
    <property type="evidence" value="ECO:0007669"/>
    <property type="project" value="UniProtKB-KW"/>
</dbReference>
<dbReference type="GO" id="GO:0005681">
    <property type="term" value="C:spliceosomal complex"/>
    <property type="evidence" value="ECO:0007669"/>
    <property type="project" value="InterPro"/>
</dbReference>